<dbReference type="InterPro" id="IPR011990">
    <property type="entry name" value="TPR-like_helical_dom_sf"/>
</dbReference>
<dbReference type="GO" id="GO:0003712">
    <property type="term" value="F:transcription coregulator activity"/>
    <property type="evidence" value="ECO:0007669"/>
    <property type="project" value="EnsemblFungi"/>
</dbReference>
<evidence type="ECO:0000256" key="5">
    <source>
        <dbReference type="SAM" id="MobiDB-lite"/>
    </source>
</evidence>
<dbReference type="GO" id="GO:0006368">
    <property type="term" value="P:transcription elongation by RNA polymerase II"/>
    <property type="evidence" value="ECO:0007669"/>
    <property type="project" value="EnsemblFungi"/>
</dbReference>
<organism evidence="6 7">
    <name type="scientific">Naumovozyma dairenensis (strain ATCC 10597 / BCRC 20456 / CBS 421 / NBRC 0211 / NRRL Y-12639)</name>
    <name type="common">Saccharomyces dairenensis</name>
    <dbReference type="NCBI Taxonomy" id="1071378"/>
    <lineage>
        <taxon>Eukaryota</taxon>
        <taxon>Fungi</taxon>
        <taxon>Dikarya</taxon>
        <taxon>Ascomycota</taxon>
        <taxon>Saccharomycotina</taxon>
        <taxon>Saccharomycetes</taxon>
        <taxon>Saccharomycetales</taxon>
        <taxon>Saccharomycetaceae</taxon>
        <taxon>Naumovozyma</taxon>
    </lineage>
</organism>
<dbReference type="Proteomes" id="UP000000689">
    <property type="component" value="Chromosome 7"/>
</dbReference>
<evidence type="ECO:0000313" key="6">
    <source>
        <dbReference type="EMBL" id="CCD26148.2"/>
    </source>
</evidence>
<dbReference type="GO" id="GO:0006353">
    <property type="term" value="P:DNA-templated transcription termination"/>
    <property type="evidence" value="ECO:0007669"/>
    <property type="project" value="EnsemblFungi"/>
</dbReference>
<name>G0WED7_NAUDC</name>
<dbReference type="Pfam" id="PF13181">
    <property type="entry name" value="TPR_8"/>
    <property type="match status" value="2"/>
</dbReference>
<dbReference type="STRING" id="1071378.G0WED7"/>
<dbReference type="GO" id="GO:0000791">
    <property type="term" value="C:euchromatin"/>
    <property type="evidence" value="ECO:0007669"/>
    <property type="project" value="EnsemblFungi"/>
</dbReference>
<keyword evidence="2 3" id="KW-0802">TPR repeat</keyword>
<dbReference type="GO" id="GO:0001015">
    <property type="term" value="P:snoRNA transcription by RNA polymerase II"/>
    <property type="evidence" value="ECO:0007669"/>
    <property type="project" value="EnsemblFungi"/>
</dbReference>
<dbReference type="AlphaFoldDB" id="G0WED7"/>
<dbReference type="Pfam" id="PF13432">
    <property type="entry name" value="TPR_16"/>
    <property type="match status" value="1"/>
</dbReference>
<dbReference type="GO" id="GO:0016593">
    <property type="term" value="C:Cdc73/Paf1 complex"/>
    <property type="evidence" value="ECO:0007669"/>
    <property type="project" value="EnsemblFungi"/>
</dbReference>
<dbReference type="GO" id="GO:0000082">
    <property type="term" value="P:G1/S transition of mitotic cell cycle"/>
    <property type="evidence" value="ECO:0007669"/>
    <property type="project" value="EnsemblFungi"/>
</dbReference>
<protein>
    <submittedName>
        <fullName evidence="6">Uncharacterized protein</fullName>
    </submittedName>
</protein>
<dbReference type="GO" id="GO:1901525">
    <property type="term" value="P:negative regulation of mitophagy"/>
    <property type="evidence" value="ECO:0007669"/>
    <property type="project" value="EnsemblFungi"/>
</dbReference>
<keyword evidence="1" id="KW-0677">Repeat</keyword>
<dbReference type="InterPro" id="IPR019734">
    <property type="entry name" value="TPR_rpt"/>
</dbReference>
<dbReference type="GO" id="GO:2001209">
    <property type="term" value="P:positive regulation of transcription elongation by RNA polymerase I"/>
    <property type="evidence" value="ECO:0007669"/>
    <property type="project" value="EnsemblFungi"/>
</dbReference>
<dbReference type="GO" id="GO:0090262">
    <property type="term" value="P:regulation of transcription-coupled nucleotide-excision repair"/>
    <property type="evidence" value="ECO:0007669"/>
    <property type="project" value="EnsemblFungi"/>
</dbReference>
<dbReference type="GO" id="GO:1990269">
    <property type="term" value="F:RNA polymerase II C-terminal domain phosphoserine binding"/>
    <property type="evidence" value="ECO:0007669"/>
    <property type="project" value="EnsemblFungi"/>
</dbReference>
<keyword evidence="4" id="KW-0175">Coiled coil</keyword>
<dbReference type="GO" id="GO:0006362">
    <property type="term" value="P:transcription elongation by RNA polymerase I"/>
    <property type="evidence" value="ECO:0007669"/>
    <property type="project" value="EnsemblFungi"/>
</dbReference>
<dbReference type="GO" id="GO:0060260">
    <property type="term" value="P:regulation of transcription initiation by RNA polymerase II"/>
    <property type="evidence" value="ECO:0007669"/>
    <property type="project" value="EnsemblFungi"/>
</dbReference>
<dbReference type="PANTHER" id="PTHR14027">
    <property type="entry name" value="RNA POLYMERASE-ASSOCIATED PROTEIN CTR9"/>
    <property type="match status" value="1"/>
</dbReference>
<dbReference type="GO" id="GO:0061629">
    <property type="term" value="F:RNA polymerase II-specific DNA-binding transcription factor binding"/>
    <property type="evidence" value="ECO:0007669"/>
    <property type="project" value="EnsemblFungi"/>
</dbReference>
<proteinExistence type="predicted"/>
<dbReference type="GO" id="GO:0031124">
    <property type="term" value="P:mRNA 3'-end processing"/>
    <property type="evidence" value="ECO:0007669"/>
    <property type="project" value="EnsemblFungi"/>
</dbReference>
<reference evidence="6 7" key="1">
    <citation type="journal article" date="2011" name="Proc. Natl. Acad. Sci. U.S.A.">
        <title>Evolutionary erosion of yeast sex chromosomes by mating-type switching accidents.</title>
        <authorList>
            <person name="Gordon J.L."/>
            <person name="Armisen D."/>
            <person name="Proux-Wera E."/>
            <person name="Oheigeartaigh S.S."/>
            <person name="Byrne K.P."/>
            <person name="Wolfe K.H."/>
        </authorList>
    </citation>
    <scope>NUCLEOTIDE SEQUENCE [LARGE SCALE GENOMIC DNA]</scope>
    <source>
        <strain evidence="7">ATCC 10597 / BCRC 20456 / CBS 421 / NBRC 0211 / NRRL Y-12639</strain>
    </source>
</reference>
<dbReference type="HOGENOM" id="CLU_003008_0_1_1"/>
<feature type="region of interest" description="Disordered" evidence="5">
    <location>
        <begin position="1006"/>
        <end position="1121"/>
    </location>
</feature>
<feature type="compositionally biased region" description="Basic residues" evidence="5">
    <location>
        <begin position="1025"/>
        <end position="1034"/>
    </location>
</feature>
<sequence length="1121" mass="129812">MSVTPASTPAPTMAAVAAYPSMEWATTLDIPLKASEELVSIDLLTDLPDDPSDLRTLLVEESASREHWLTIACSYVNQGRIDAGIELIKMALQVDHFVDSKIDMGHFYTFLTWCHLKKCKLVSRTIEEKFKYLNEAENCLKEAIGINPTWVCNMLATVDLYYQRGHYDKALETCDLFVKGLQQDVTNLATTNASPNCMFLLLRAKLLFRKKNFMASLKLFQELLVNNPVLKPDPRIGIGACFWQLKDYKMAINAWERSLELDPTNKNSKVLCLLGKFHKTLIDSGNDDEFKDNFKDAMIDLSNIYQTENGKENPVLLTLLQSYYYYKGDYKKILNIYEERIKPISSIVTDTILSESTLWCGRAYYALNDYRQAFAMFQESLKKNEDNLLSKLGLGQTQIKTNLLEESVLTFENIYKTNENIQELNYILGLLYAGKCLDKKDSRNNQKNDTEKKNASNKELSIMNSKAIKYLEKYIKSTNSKRNQLVIPRAYFVISQLYESTNQYKQSLEYLIKALEEVKFVKNGRIDDVPIELLNNLGSFYYMNGDMIKTKEYFQLAKEKLTSGSSLSSSTENESTLITVNYNIARSLESEPENITKAQELYEDILSKHPNYISAKIRNLFYKYLNHVEDPKMIENEMESLNDNNESNLEIRSFYSWFLKKNTTTQKREEKQTSYNKDTLVKYDSHDLYALISLGNLYCIIGRECRKNVKEQEKSKHSYLKSIQLFQKVLQIDPMNVFAAQGIAIIFAESKRLGPALEILRKVRDSIDNEDVHINLANCLLEMREFNKAIENYDLILKKFPKISNKSHILNLLAKTWYSRGLKEKKIEFFFKALVNTEDAIKFENVKETKNERFLSILKFNVALLNFQIAETLRRSNVKERRIKDLQKSVKGLDDAINILKELNVSKDFNIIPKEELEQRIQLGETTMKNVLERCLMEQEQYERDQKNKLLEARKLLEEQELKVKEQLSKEEEEKRLKLEKQTEEYKRLQDEAQKLIQERESLLVEEDNVSDKAFSGDEDEASNKKPKRKRKRAATATTNGESGKKPKQKRQKKSRGVISDDESEEEEEAKLTADEDEDDAIVSRRGKKSTLSNEMVDESDEESDIEDDEEDKDDGNDGLF</sequence>
<dbReference type="PANTHER" id="PTHR14027:SF2">
    <property type="entry name" value="RNA POLYMERASE-ASSOCIATED PROTEIN CTR9 HOMOLOG"/>
    <property type="match status" value="1"/>
</dbReference>
<accession>G0WED7</accession>
<feature type="compositionally biased region" description="Acidic residues" evidence="5">
    <location>
        <begin position="1060"/>
        <end position="1081"/>
    </location>
</feature>
<feature type="compositionally biased region" description="Basic residues" evidence="5">
    <location>
        <begin position="1046"/>
        <end position="1056"/>
    </location>
</feature>
<feature type="coiled-coil region" evidence="4">
    <location>
        <begin position="883"/>
        <end position="1006"/>
    </location>
</feature>
<evidence type="ECO:0000256" key="3">
    <source>
        <dbReference type="PROSITE-ProRule" id="PRU00339"/>
    </source>
</evidence>
<dbReference type="PROSITE" id="PS50005">
    <property type="entry name" value="TPR"/>
    <property type="match status" value="2"/>
</dbReference>
<dbReference type="InterPro" id="IPR031101">
    <property type="entry name" value="Ctr9"/>
</dbReference>
<feature type="repeat" description="TPR" evidence="3">
    <location>
        <begin position="354"/>
        <end position="387"/>
    </location>
</feature>
<feature type="compositionally biased region" description="Acidic residues" evidence="5">
    <location>
        <begin position="1096"/>
        <end position="1121"/>
    </location>
</feature>
<evidence type="ECO:0000313" key="7">
    <source>
        <dbReference type="Proteomes" id="UP000000689"/>
    </source>
</evidence>
<dbReference type="OMA" id="EHWLTIA"/>
<feature type="repeat" description="TPR" evidence="3">
    <location>
        <begin position="232"/>
        <end position="265"/>
    </location>
</feature>
<dbReference type="RefSeq" id="XP_003671391.2">
    <property type="nucleotide sequence ID" value="XM_003671343.2"/>
</dbReference>
<evidence type="ECO:0000256" key="2">
    <source>
        <dbReference type="ARBA" id="ARBA00022803"/>
    </source>
</evidence>
<dbReference type="SMART" id="SM00028">
    <property type="entry name" value="TPR"/>
    <property type="match status" value="8"/>
</dbReference>
<dbReference type="EMBL" id="HE580273">
    <property type="protein sequence ID" value="CCD26148.2"/>
    <property type="molecule type" value="Genomic_DNA"/>
</dbReference>
<dbReference type="GO" id="GO:0045142">
    <property type="term" value="F:triplex DNA binding"/>
    <property type="evidence" value="ECO:0007669"/>
    <property type="project" value="EnsemblFungi"/>
</dbReference>
<dbReference type="GO" id="GO:0031126">
    <property type="term" value="P:sno(s)RNA 3'-end processing"/>
    <property type="evidence" value="ECO:0007669"/>
    <property type="project" value="EnsemblFungi"/>
</dbReference>
<dbReference type="eggNOG" id="KOG2002">
    <property type="taxonomic scope" value="Eukaryota"/>
</dbReference>
<dbReference type="KEGG" id="ndi:NDAI_0G03710"/>
<evidence type="ECO:0000256" key="4">
    <source>
        <dbReference type="SAM" id="Coils"/>
    </source>
</evidence>
<gene>
    <name evidence="6" type="primary">NDAI0G03710</name>
    <name evidence="6" type="ordered locus">NDAI_0G03710</name>
</gene>
<evidence type="ECO:0000256" key="1">
    <source>
        <dbReference type="ARBA" id="ARBA00022737"/>
    </source>
</evidence>
<dbReference type="Gene3D" id="1.25.40.10">
    <property type="entry name" value="Tetratricopeptide repeat domain"/>
    <property type="match status" value="5"/>
</dbReference>
<dbReference type="SUPFAM" id="SSF48452">
    <property type="entry name" value="TPR-like"/>
    <property type="match status" value="3"/>
</dbReference>
<dbReference type="GeneID" id="11495694"/>
<dbReference type="OrthoDB" id="343875at2759"/>
<keyword evidence="7" id="KW-1185">Reference proteome</keyword>